<dbReference type="STRING" id="1524460.IX84_06475"/>
<dbReference type="AlphaFoldDB" id="A0A098S872"/>
<proteinExistence type="predicted"/>
<organism evidence="2 3">
    <name type="scientific">Phaeodactylibacter xiamenensis</name>
    <dbReference type="NCBI Taxonomy" id="1524460"/>
    <lineage>
        <taxon>Bacteria</taxon>
        <taxon>Pseudomonadati</taxon>
        <taxon>Bacteroidota</taxon>
        <taxon>Saprospiria</taxon>
        <taxon>Saprospirales</taxon>
        <taxon>Haliscomenobacteraceae</taxon>
        <taxon>Phaeodactylibacter</taxon>
    </lineage>
</organism>
<protein>
    <recommendedName>
        <fullName evidence="4">Magnesium citrate secondary transporter</fullName>
    </recommendedName>
</protein>
<feature type="transmembrane region" description="Helical" evidence="1">
    <location>
        <begin position="62"/>
        <end position="84"/>
    </location>
</feature>
<dbReference type="RefSeq" id="WP_044217629.1">
    <property type="nucleotide sequence ID" value="NZ_JBKAGJ010000001.1"/>
</dbReference>
<evidence type="ECO:0000313" key="2">
    <source>
        <dbReference type="EMBL" id="KGE88784.1"/>
    </source>
</evidence>
<sequence length="115" mass="13315">MSRRQVFGGSLLLFVLHQLLQKGLGIHLPFFHAYLDPFLSMPIVLGLLDWERTRRYGWRPLQPWEIAVTTLLFVLLFECGFPLWNPAFIADWWDVPAYGAGALLYRHSKSSNLKA</sequence>
<keyword evidence="1" id="KW-1133">Transmembrane helix</keyword>
<gene>
    <name evidence="2" type="ORF">IX84_06475</name>
</gene>
<keyword evidence="3" id="KW-1185">Reference proteome</keyword>
<comment type="caution">
    <text evidence="2">The sequence shown here is derived from an EMBL/GenBank/DDBJ whole genome shotgun (WGS) entry which is preliminary data.</text>
</comment>
<keyword evidence="1" id="KW-0472">Membrane</keyword>
<reference evidence="2 3" key="1">
    <citation type="journal article" date="2014" name="Int. J. Syst. Evol. Microbiol.">
        <title>Phaeodactylibacter xiamenensis gen. nov., sp. nov., a member of the family Saprospiraceae isolated from the marine alga Phaeodactylum tricornutum.</title>
        <authorList>
            <person name="Chen Z.Jr."/>
            <person name="Lei X."/>
            <person name="Lai Q."/>
            <person name="Li Y."/>
            <person name="Zhang B."/>
            <person name="Zhang J."/>
            <person name="Zhang H."/>
            <person name="Yang L."/>
            <person name="Zheng W."/>
            <person name="Tian Y."/>
            <person name="Yu Z."/>
            <person name="Xu H.Jr."/>
            <person name="Zheng T."/>
        </authorList>
    </citation>
    <scope>NUCLEOTIDE SEQUENCE [LARGE SCALE GENOMIC DNA]</scope>
    <source>
        <strain evidence="2 3">KD52</strain>
    </source>
</reference>
<evidence type="ECO:0000256" key="1">
    <source>
        <dbReference type="SAM" id="Phobius"/>
    </source>
</evidence>
<feature type="transmembrane region" description="Helical" evidence="1">
    <location>
        <begin position="31"/>
        <end position="50"/>
    </location>
</feature>
<name>A0A098S872_9BACT</name>
<keyword evidence="1" id="KW-0812">Transmembrane</keyword>
<dbReference type="Proteomes" id="UP000029736">
    <property type="component" value="Unassembled WGS sequence"/>
</dbReference>
<dbReference type="EMBL" id="JPOS01000016">
    <property type="protein sequence ID" value="KGE88784.1"/>
    <property type="molecule type" value="Genomic_DNA"/>
</dbReference>
<evidence type="ECO:0008006" key="4">
    <source>
        <dbReference type="Google" id="ProtNLM"/>
    </source>
</evidence>
<accession>A0A098S872</accession>
<evidence type="ECO:0000313" key="3">
    <source>
        <dbReference type="Proteomes" id="UP000029736"/>
    </source>
</evidence>
<dbReference type="OrthoDB" id="1447802at2"/>